<comment type="caution">
    <text evidence="1">The sequence shown here is derived from an EMBL/GenBank/DDBJ whole genome shotgun (WGS) entry which is preliminary data.</text>
</comment>
<dbReference type="AlphaFoldDB" id="A0A918TUF1"/>
<evidence type="ECO:0000313" key="2">
    <source>
        <dbReference type="Proteomes" id="UP000644507"/>
    </source>
</evidence>
<sequence length="148" mass="16366">MSQHTTQLAWSRNDSSFAYKEYPREHQIDFGNGHTIPCTAAAEYLGNPDLPDPEQAFVGSLSSCHMLTFLAFCSLQKLTLDSYSDEAVGFLEKGENGKPVLARVELHPKTVFADGVEVSAEKLAELHHKAHEECFLANSVKTEIVTIL</sequence>
<dbReference type="PANTHER" id="PTHR42830">
    <property type="entry name" value="OSMOTICALLY INDUCIBLE FAMILY PROTEIN"/>
    <property type="match status" value="1"/>
</dbReference>
<organism evidence="1 2">
    <name type="scientific">Roseibacillus persicicus</name>
    <dbReference type="NCBI Taxonomy" id="454148"/>
    <lineage>
        <taxon>Bacteria</taxon>
        <taxon>Pseudomonadati</taxon>
        <taxon>Verrucomicrobiota</taxon>
        <taxon>Verrucomicrobiia</taxon>
        <taxon>Verrucomicrobiales</taxon>
        <taxon>Verrucomicrobiaceae</taxon>
        <taxon>Roseibacillus</taxon>
    </lineage>
</organism>
<keyword evidence="2" id="KW-1185">Reference proteome</keyword>
<reference evidence="1" key="2">
    <citation type="submission" date="2020-09" db="EMBL/GenBank/DDBJ databases">
        <authorList>
            <person name="Sun Q."/>
            <person name="Kim S."/>
        </authorList>
    </citation>
    <scope>NUCLEOTIDE SEQUENCE</scope>
    <source>
        <strain evidence="1">KCTC 12988</strain>
    </source>
</reference>
<dbReference type="Proteomes" id="UP000644507">
    <property type="component" value="Unassembled WGS sequence"/>
</dbReference>
<protein>
    <submittedName>
        <fullName evidence="1">Peroxiredoxin</fullName>
    </submittedName>
</protein>
<gene>
    <name evidence="1" type="ORF">GCM10007100_28170</name>
</gene>
<evidence type="ECO:0000313" key="1">
    <source>
        <dbReference type="EMBL" id="GHC59384.1"/>
    </source>
</evidence>
<dbReference type="RefSeq" id="WP_189571025.1">
    <property type="nucleotide sequence ID" value="NZ_BMXI01000012.1"/>
</dbReference>
<dbReference type="InterPro" id="IPR015946">
    <property type="entry name" value="KH_dom-like_a/b"/>
</dbReference>
<dbReference type="Gene3D" id="3.30.300.20">
    <property type="match status" value="1"/>
</dbReference>
<name>A0A918TUF1_9BACT</name>
<dbReference type="InterPro" id="IPR003718">
    <property type="entry name" value="OsmC/Ohr_fam"/>
</dbReference>
<dbReference type="InterPro" id="IPR036102">
    <property type="entry name" value="OsmC/Ohrsf"/>
</dbReference>
<accession>A0A918TUF1</accession>
<reference evidence="1" key="1">
    <citation type="journal article" date="2014" name="Int. J. Syst. Evol. Microbiol.">
        <title>Complete genome sequence of Corynebacterium casei LMG S-19264T (=DSM 44701T), isolated from a smear-ripened cheese.</title>
        <authorList>
            <consortium name="US DOE Joint Genome Institute (JGI-PGF)"/>
            <person name="Walter F."/>
            <person name="Albersmeier A."/>
            <person name="Kalinowski J."/>
            <person name="Ruckert C."/>
        </authorList>
    </citation>
    <scope>NUCLEOTIDE SEQUENCE</scope>
    <source>
        <strain evidence="1">KCTC 12988</strain>
    </source>
</reference>
<dbReference type="InterPro" id="IPR052707">
    <property type="entry name" value="OsmC_Ohr_Peroxiredoxin"/>
</dbReference>
<dbReference type="EMBL" id="BMXI01000012">
    <property type="protein sequence ID" value="GHC59384.1"/>
    <property type="molecule type" value="Genomic_DNA"/>
</dbReference>
<dbReference type="Pfam" id="PF02566">
    <property type="entry name" value="OsmC"/>
    <property type="match status" value="1"/>
</dbReference>
<dbReference type="PANTHER" id="PTHR42830:SF2">
    <property type="entry name" value="OSMC_OHR FAMILY PROTEIN"/>
    <property type="match status" value="1"/>
</dbReference>
<dbReference type="SUPFAM" id="SSF82784">
    <property type="entry name" value="OsmC-like"/>
    <property type="match status" value="1"/>
</dbReference>
<proteinExistence type="predicted"/>